<dbReference type="Gene3D" id="3.40.50.300">
    <property type="entry name" value="P-loop containing nucleotide triphosphate hydrolases"/>
    <property type="match status" value="1"/>
</dbReference>
<accession>A0ABZ0UFB5</accession>
<dbReference type="Proteomes" id="UP001325248">
    <property type="component" value="Chromosome"/>
</dbReference>
<sequence>MIKSFIYENFKSFEKAELNLEAVTSLVGTNASGKSNAIEGISILAELAMGVEISVVLDGTRNHDSHVRGGSKACSRFRTSAFRLGCLVDLDDEYDLLYDIKINTLRRNVVEEESLYKVKNGKTVHQGDKIFRTKLQQEESGDIKVEYRNGKRGTNPDIVCIRTVSILSQMKSKLPENTEIDTENLQYVNLVLENLRGIFVLDPIPSEMRDYVRITDVELKTNCENISPVLYNLCQEKEKKKRLLDIVCSLPENEVKDIEFVVTKLGDVIFGLKEQYLSSSELVDAKKLSDGTLRCIALVSSMLTMPENGVLVIEEIDNGIHPGRVRKLIESLQMLGRERNIDIILTTHNAFLLNSYDKNKLLGVSVVYRDKEKGTSRFIPFVDVKQSPKILASGGLGYAMAEETLTDSIKSTDTSIDYSWLGV</sequence>
<dbReference type="EMBL" id="CP136422">
    <property type="protein sequence ID" value="WPX75590.1"/>
    <property type="molecule type" value="Genomic_DNA"/>
</dbReference>
<dbReference type="PANTHER" id="PTHR40396:SF1">
    <property type="entry name" value="ATPASE AAA-TYPE CORE DOMAIN-CONTAINING PROTEIN"/>
    <property type="match status" value="1"/>
</dbReference>
<protein>
    <recommendedName>
        <fullName evidence="1">ATPase AAA-type core domain-containing protein</fullName>
    </recommendedName>
</protein>
<evidence type="ECO:0000313" key="2">
    <source>
        <dbReference type="EMBL" id="WPX75590.1"/>
    </source>
</evidence>
<gene>
    <name evidence="2" type="ORF">BLCOC_39520</name>
</gene>
<name>A0ABZ0UFB5_9FIRM</name>
<dbReference type="PANTHER" id="PTHR40396">
    <property type="entry name" value="ATPASE-LIKE PROTEIN"/>
    <property type="match status" value="1"/>
</dbReference>
<dbReference type="SUPFAM" id="SSF52540">
    <property type="entry name" value="P-loop containing nucleoside triphosphate hydrolases"/>
    <property type="match status" value="1"/>
</dbReference>
<proteinExistence type="predicted"/>
<reference evidence="2" key="1">
    <citation type="submission" date="2023-10" db="EMBL/GenBank/DDBJ databases">
        <title>Genome sequence of Blautia coccoides DSM 935.</title>
        <authorList>
            <person name="Boeer T."/>
            <person name="Bengelsdorf F.R."/>
            <person name="Daniel R."/>
            <person name="Poehlein A."/>
        </authorList>
    </citation>
    <scope>NUCLEOTIDE SEQUENCE [LARGE SCALE GENOMIC DNA]</scope>
    <source>
        <strain evidence="2">DSM 935</strain>
    </source>
</reference>
<dbReference type="Pfam" id="PF13304">
    <property type="entry name" value="AAA_21"/>
    <property type="match status" value="1"/>
</dbReference>
<evidence type="ECO:0000259" key="1">
    <source>
        <dbReference type="Pfam" id="PF13304"/>
    </source>
</evidence>
<keyword evidence="3" id="KW-1185">Reference proteome</keyword>
<dbReference type="InterPro" id="IPR003959">
    <property type="entry name" value="ATPase_AAA_core"/>
</dbReference>
<organism evidence="2 3">
    <name type="scientific">Blautia producta</name>
    <dbReference type="NCBI Taxonomy" id="33035"/>
    <lineage>
        <taxon>Bacteria</taxon>
        <taxon>Bacillati</taxon>
        <taxon>Bacillota</taxon>
        <taxon>Clostridia</taxon>
        <taxon>Lachnospirales</taxon>
        <taxon>Lachnospiraceae</taxon>
        <taxon>Blautia</taxon>
    </lineage>
</organism>
<feature type="domain" description="ATPase AAA-type core" evidence="1">
    <location>
        <begin position="23"/>
        <end position="354"/>
    </location>
</feature>
<dbReference type="InterPro" id="IPR014555">
    <property type="entry name" value="RecF-like"/>
</dbReference>
<dbReference type="InterPro" id="IPR027417">
    <property type="entry name" value="P-loop_NTPase"/>
</dbReference>
<evidence type="ECO:0000313" key="3">
    <source>
        <dbReference type="Proteomes" id="UP001325248"/>
    </source>
</evidence>
<dbReference type="PIRSF" id="PIRSF029347">
    <property type="entry name" value="RecF"/>
    <property type="match status" value="1"/>
</dbReference>